<protein>
    <recommendedName>
        <fullName evidence="3">DUF2997 domain-containing protein</fullName>
    </recommendedName>
</protein>
<dbReference type="STRING" id="261654.GA0070611_5684"/>
<name>A0A1A9A8K9_9ACTN</name>
<dbReference type="RefSeq" id="WP_091671113.1">
    <property type="nucleotide sequence ID" value="NZ_LT594323.1"/>
</dbReference>
<organism evidence="1 2">
    <name type="scientific">Micromonospora auratinigra</name>
    <dbReference type="NCBI Taxonomy" id="261654"/>
    <lineage>
        <taxon>Bacteria</taxon>
        <taxon>Bacillati</taxon>
        <taxon>Actinomycetota</taxon>
        <taxon>Actinomycetes</taxon>
        <taxon>Micromonosporales</taxon>
        <taxon>Micromonosporaceae</taxon>
        <taxon>Micromonospora</taxon>
    </lineage>
</organism>
<gene>
    <name evidence="1" type="ORF">GA0070611_5684</name>
</gene>
<evidence type="ECO:0000313" key="1">
    <source>
        <dbReference type="EMBL" id="SBT52549.1"/>
    </source>
</evidence>
<accession>A0A1A9A8K9</accession>
<dbReference type="PATRIC" id="fig|261654.4.peg.5757"/>
<evidence type="ECO:0000313" key="2">
    <source>
        <dbReference type="Proteomes" id="UP000199385"/>
    </source>
</evidence>
<dbReference type="Pfam" id="PF11211">
    <property type="entry name" value="DUF2997"/>
    <property type="match status" value="1"/>
</dbReference>
<dbReference type="Proteomes" id="UP000199385">
    <property type="component" value="Chromosome I"/>
</dbReference>
<evidence type="ECO:0008006" key="3">
    <source>
        <dbReference type="Google" id="ProtNLM"/>
    </source>
</evidence>
<reference evidence="2" key="1">
    <citation type="submission" date="2016-06" db="EMBL/GenBank/DDBJ databases">
        <authorList>
            <person name="Varghese N."/>
            <person name="Submissions Spin"/>
        </authorList>
    </citation>
    <scope>NUCLEOTIDE SEQUENCE [LARGE SCALE GENOMIC DNA]</scope>
    <source>
        <strain evidence="2">DSM 44815</strain>
    </source>
</reference>
<proteinExistence type="predicted"/>
<dbReference type="OrthoDB" id="7067000at2"/>
<dbReference type="EMBL" id="LT594323">
    <property type="protein sequence ID" value="SBT52549.1"/>
    <property type="molecule type" value="Genomic_DNA"/>
</dbReference>
<dbReference type="AlphaFoldDB" id="A0A1A9A8K9"/>
<keyword evidence="2" id="KW-1185">Reference proteome</keyword>
<dbReference type="InterPro" id="IPR021375">
    <property type="entry name" value="DUF2997"/>
</dbReference>
<sequence length="70" mass="7635">MTGRPRVEVTVHPDGSVTAQTHDVLGERCLDYVAVLEDLLAARAVDSAYTADLTRAEATARQEEHDVDRA</sequence>